<proteinExistence type="inferred from homology"/>
<dbReference type="AlphaFoldDB" id="A0A9D6YVS7"/>
<dbReference type="EMBL" id="JACRKR010000041">
    <property type="protein sequence ID" value="MBI5078558.1"/>
    <property type="molecule type" value="Genomic_DNA"/>
</dbReference>
<evidence type="ECO:0000313" key="10">
    <source>
        <dbReference type="Proteomes" id="UP000808761"/>
    </source>
</evidence>
<dbReference type="CDD" id="cd18738">
    <property type="entry name" value="PIN_VapC4-5_FitB-like"/>
    <property type="match status" value="1"/>
</dbReference>
<dbReference type="InterPro" id="IPR029060">
    <property type="entry name" value="PIN-like_dom_sf"/>
</dbReference>
<keyword evidence="6" id="KW-0460">Magnesium</keyword>
<evidence type="ECO:0000256" key="7">
    <source>
        <dbReference type="ARBA" id="ARBA00038093"/>
    </source>
</evidence>
<dbReference type="GO" id="GO:0004518">
    <property type="term" value="F:nuclease activity"/>
    <property type="evidence" value="ECO:0007669"/>
    <property type="project" value="UniProtKB-KW"/>
</dbReference>
<accession>A0A9D6YVS7</accession>
<keyword evidence="2" id="KW-1277">Toxin-antitoxin system</keyword>
<reference evidence="9" key="1">
    <citation type="submission" date="2020-07" db="EMBL/GenBank/DDBJ databases">
        <title>Huge and variable diversity of episymbiotic CPR bacteria and DPANN archaea in groundwater ecosystems.</title>
        <authorList>
            <person name="He C.Y."/>
            <person name="Keren R."/>
            <person name="Whittaker M."/>
            <person name="Farag I.F."/>
            <person name="Doudna J."/>
            <person name="Cate J.H.D."/>
            <person name="Banfield J.F."/>
        </authorList>
    </citation>
    <scope>NUCLEOTIDE SEQUENCE</scope>
    <source>
        <strain evidence="9">NC_groundwater_1860_Pr3_B-0.1um_51_7</strain>
    </source>
</reference>
<dbReference type="Gene3D" id="3.40.50.1010">
    <property type="entry name" value="5'-nuclease"/>
    <property type="match status" value="1"/>
</dbReference>
<evidence type="ECO:0000256" key="1">
    <source>
        <dbReference type="ARBA" id="ARBA00001946"/>
    </source>
</evidence>
<evidence type="ECO:0000259" key="8">
    <source>
        <dbReference type="Pfam" id="PF01850"/>
    </source>
</evidence>
<gene>
    <name evidence="9" type="ORF">HZB08_00860</name>
</gene>
<dbReference type="PANTHER" id="PTHR33653:SF1">
    <property type="entry name" value="RIBONUCLEASE VAPC2"/>
    <property type="match status" value="1"/>
</dbReference>
<comment type="caution">
    <text evidence="9">The sequence shown here is derived from an EMBL/GenBank/DDBJ whole genome shotgun (WGS) entry which is preliminary data.</text>
</comment>
<evidence type="ECO:0000256" key="5">
    <source>
        <dbReference type="ARBA" id="ARBA00022801"/>
    </source>
</evidence>
<sequence>MFTVDTNILIAYVGGEETVISQIKEWRSAGVTLFVSSITECEMLSYPKLSFAEEMTIENFLQDHFVVMPFDGFRAKLAAQVRRKISSLKLPDAAIAGLALETNTPLVTRNTRDFKKIPHLKLFSI</sequence>
<dbReference type="GO" id="GO:0046872">
    <property type="term" value="F:metal ion binding"/>
    <property type="evidence" value="ECO:0007669"/>
    <property type="project" value="UniProtKB-KW"/>
</dbReference>
<comment type="cofactor">
    <cofactor evidence="1">
        <name>Mg(2+)</name>
        <dbReference type="ChEBI" id="CHEBI:18420"/>
    </cofactor>
</comment>
<evidence type="ECO:0000313" key="9">
    <source>
        <dbReference type="EMBL" id="MBI5078558.1"/>
    </source>
</evidence>
<evidence type="ECO:0000256" key="2">
    <source>
        <dbReference type="ARBA" id="ARBA00022649"/>
    </source>
</evidence>
<dbReference type="SUPFAM" id="SSF88723">
    <property type="entry name" value="PIN domain-like"/>
    <property type="match status" value="1"/>
</dbReference>
<dbReference type="Pfam" id="PF01850">
    <property type="entry name" value="PIN"/>
    <property type="match status" value="1"/>
</dbReference>
<feature type="domain" description="PIN" evidence="8">
    <location>
        <begin position="4"/>
        <end position="119"/>
    </location>
</feature>
<dbReference type="Proteomes" id="UP000808761">
    <property type="component" value="Unassembled WGS sequence"/>
</dbReference>
<evidence type="ECO:0000256" key="3">
    <source>
        <dbReference type="ARBA" id="ARBA00022722"/>
    </source>
</evidence>
<dbReference type="PANTHER" id="PTHR33653">
    <property type="entry name" value="RIBONUCLEASE VAPC2"/>
    <property type="match status" value="1"/>
</dbReference>
<dbReference type="GO" id="GO:0016787">
    <property type="term" value="F:hydrolase activity"/>
    <property type="evidence" value="ECO:0007669"/>
    <property type="project" value="UniProtKB-KW"/>
</dbReference>
<keyword evidence="5" id="KW-0378">Hydrolase</keyword>
<dbReference type="InterPro" id="IPR002716">
    <property type="entry name" value="PIN_dom"/>
</dbReference>
<name>A0A9D6YVS7_UNCSA</name>
<organism evidence="9 10">
    <name type="scientific">Candidatus Saganbacteria bacterium</name>
    <dbReference type="NCBI Taxonomy" id="2575572"/>
    <lineage>
        <taxon>Bacteria</taxon>
        <taxon>Bacillati</taxon>
        <taxon>Saganbacteria</taxon>
    </lineage>
</organism>
<dbReference type="InterPro" id="IPR050556">
    <property type="entry name" value="Type_II_TA_system_RNase"/>
</dbReference>
<protein>
    <submittedName>
        <fullName evidence="9">Type II toxin-antitoxin system VapC family toxin</fullName>
    </submittedName>
</protein>
<keyword evidence="4" id="KW-0479">Metal-binding</keyword>
<keyword evidence="3" id="KW-0540">Nuclease</keyword>
<evidence type="ECO:0000256" key="4">
    <source>
        <dbReference type="ARBA" id="ARBA00022723"/>
    </source>
</evidence>
<evidence type="ECO:0000256" key="6">
    <source>
        <dbReference type="ARBA" id="ARBA00022842"/>
    </source>
</evidence>
<comment type="similarity">
    <text evidence="7">Belongs to the PINc/VapC protein family.</text>
</comment>